<gene>
    <name evidence="2" type="ORF">RGR602_CH01927</name>
</gene>
<dbReference type="SUPFAM" id="SSF56281">
    <property type="entry name" value="Metallo-hydrolase/oxidoreductase"/>
    <property type="match status" value="1"/>
</dbReference>
<feature type="domain" description="Metallo-beta-lactamase" evidence="1">
    <location>
        <begin position="38"/>
        <end position="216"/>
    </location>
</feature>
<dbReference type="KEGG" id="rga:RGR602_CH01927"/>
<dbReference type="Gene3D" id="3.60.15.10">
    <property type="entry name" value="Ribonuclease Z/Hydroxyacylglutathione hydrolase-like"/>
    <property type="match status" value="1"/>
</dbReference>
<dbReference type="GO" id="GO:0016787">
    <property type="term" value="F:hydrolase activity"/>
    <property type="evidence" value="ECO:0007669"/>
    <property type="project" value="UniProtKB-KW"/>
</dbReference>
<evidence type="ECO:0000259" key="1">
    <source>
        <dbReference type="SMART" id="SM00849"/>
    </source>
</evidence>
<dbReference type="HOGENOM" id="CLU_044538_2_1_5"/>
<dbReference type="EMBL" id="CP006877">
    <property type="protein sequence ID" value="AJD41258.1"/>
    <property type="molecule type" value="Genomic_DNA"/>
</dbReference>
<dbReference type="Pfam" id="PF12706">
    <property type="entry name" value="Lactamase_B_2"/>
    <property type="match status" value="1"/>
</dbReference>
<keyword evidence="2" id="KW-0378">Hydrolase</keyword>
<evidence type="ECO:0000313" key="3">
    <source>
        <dbReference type="Proteomes" id="UP000031368"/>
    </source>
</evidence>
<sequence length="282" mass="31766">MSYRRRFTILGCASSPGVPRITGDWGACDPTNPKNRRTRAAFMVQQYDDNGGVTTVVIDTGSDFREQMIAAKVQHIDAVLYTHPHADHIHGIDDLRGYFHNAQQRVPIYANPFTMDRIRQGFSYCIETPPGSNYPPIVEPILIEDMTPIAISGAGGTISFRPHLQQHGDIHSLGFRIGDVAYCSDISDFPPETVAKLQDLDILIIDALQYRYHPSHLSLEQSLDWIGRLKPKRAILTHMHTPLDYETVMAETPEHVEPAFDQMQFEVKVDELRADLDDPGTE</sequence>
<dbReference type="CDD" id="cd16279">
    <property type="entry name" value="metallo-hydrolase-like_MBL-fold"/>
    <property type="match status" value="1"/>
</dbReference>
<dbReference type="AlphaFoldDB" id="A0A0B4X422"/>
<dbReference type="PANTHER" id="PTHR42663">
    <property type="entry name" value="HYDROLASE C777.06C-RELATED-RELATED"/>
    <property type="match status" value="1"/>
</dbReference>
<proteinExistence type="predicted"/>
<dbReference type="RefSeq" id="WP_039844891.1">
    <property type="nucleotide sequence ID" value="NZ_CP006877.1"/>
</dbReference>
<dbReference type="PANTHER" id="PTHR42663:SF6">
    <property type="entry name" value="HYDROLASE C777.06C-RELATED"/>
    <property type="match status" value="1"/>
</dbReference>
<organism evidence="2 3">
    <name type="scientific">Rhizobium gallicum bv. gallicum R602sp</name>
    <dbReference type="NCBI Taxonomy" id="1041138"/>
    <lineage>
        <taxon>Bacteria</taxon>
        <taxon>Pseudomonadati</taxon>
        <taxon>Pseudomonadota</taxon>
        <taxon>Alphaproteobacteria</taxon>
        <taxon>Hyphomicrobiales</taxon>
        <taxon>Rhizobiaceae</taxon>
        <taxon>Rhizobium/Agrobacterium group</taxon>
        <taxon>Rhizobium</taxon>
    </lineage>
</organism>
<name>A0A0B4X422_9HYPH</name>
<protein>
    <submittedName>
        <fullName evidence="2">Metallo-beta-lactamase family hydrolase protein</fullName>
    </submittedName>
</protein>
<dbReference type="InterPro" id="IPR036866">
    <property type="entry name" value="RibonucZ/Hydroxyglut_hydro"/>
</dbReference>
<dbReference type="SMART" id="SM00849">
    <property type="entry name" value="Lactamase_B"/>
    <property type="match status" value="1"/>
</dbReference>
<keyword evidence="3" id="KW-1185">Reference proteome</keyword>
<accession>A0A0B4X422</accession>
<dbReference type="InterPro" id="IPR001279">
    <property type="entry name" value="Metallo-B-lactamas"/>
</dbReference>
<evidence type="ECO:0000313" key="2">
    <source>
        <dbReference type="EMBL" id="AJD41258.1"/>
    </source>
</evidence>
<dbReference type="Proteomes" id="UP000031368">
    <property type="component" value="Chromosome"/>
</dbReference>
<reference evidence="2 3" key="1">
    <citation type="submission" date="2013-11" db="EMBL/GenBank/DDBJ databases">
        <title>Complete genome sequence of Rhizobium gallicum bv. gallicum R602.</title>
        <authorList>
            <person name="Bustos P."/>
            <person name="Santamaria R.I."/>
            <person name="Lozano L."/>
            <person name="Acosta J.L."/>
            <person name="Ormeno-Orrillo E."/>
            <person name="Rogel M.A."/>
            <person name="Romero D."/>
            <person name="Cevallos M.A."/>
            <person name="Martinez-Romero E."/>
            <person name="Gonzalez V."/>
        </authorList>
    </citation>
    <scope>NUCLEOTIDE SEQUENCE [LARGE SCALE GENOMIC DNA]</scope>
    <source>
        <strain evidence="2 3">R602</strain>
    </source>
</reference>